<dbReference type="InterPro" id="IPR011831">
    <property type="entry name" value="ADP-Glc_PPase"/>
</dbReference>
<keyword evidence="2" id="KW-0320">Glycogen biosynthesis</keyword>
<evidence type="ECO:0000313" key="6">
    <source>
        <dbReference type="Proteomes" id="UP001208131"/>
    </source>
</evidence>
<dbReference type="CDD" id="cd04651">
    <property type="entry name" value="LbH_G1P_AT_C"/>
    <property type="match status" value="1"/>
</dbReference>
<comment type="similarity">
    <text evidence="1">Belongs to the bacterial/plant glucose-1-phosphate adenylyltransferase family.</text>
</comment>
<dbReference type="InterPro" id="IPR029044">
    <property type="entry name" value="Nucleotide-diphossugar_trans"/>
</dbReference>
<feature type="domain" description="Nucleotidyl transferase" evidence="3">
    <location>
        <begin position="21"/>
        <end position="154"/>
    </location>
</feature>
<keyword evidence="5" id="KW-0808">Transferase</keyword>
<dbReference type="CDD" id="cd02508">
    <property type="entry name" value="ADP_Glucose_PP"/>
    <property type="match status" value="1"/>
</dbReference>
<dbReference type="GO" id="GO:0008878">
    <property type="term" value="F:glucose-1-phosphate adenylyltransferase activity"/>
    <property type="evidence" value="ECO:0007669"/>
    <property type="project" value="UniProtKB-EC"/>
</dbReference>
<dbReference type="Pfam" id="PF00483">
    <property type="entry name" value="NTP_transferase"/>
    <property type="match status" value="1"/>
</dbReference>
<evidence type="ECO:0000259" key="4">
    <source>
        <dbReference type="Pfam" id="PF24894"/>
    </source>
</evidence>
<evidence type="ECO:0000259" key="3">
    <source>
        <dbReference type="Pfam" id="PF00483"/>
    </source>
</evidence>
<dbReference type="Gene3D" id="3.90.550.10">
    <property type="entry name" value="Spore Coat Polysaccharide Biosynthesis Protein SpsA, Chain A"/>
    <property type="match status" value="1"/>
</dbReference>
<dbReference type="PANTHER" id="PTHR43523">
    <property type="entry name" value="GLUCOSE-1-PHOSPHATE ADENYLYLTRANSFERASE-RELATED"/>
    <property type="match status" value="1"/>
</dbReference>
<dbReference type="AlphaFoldDB" id="A0AAE3II80"/>
<dbReference type="InterPro" id="IPR056818">
    <property type="entry name" value="GlmU/GlgC-like_hexapep"/>
</dbReference>
<accession>A0AAE3II80</accession>
<reference evidence="5 6" key="1">
    <citation type="journal article" date="2021" name="ISME Commun">
        <title>Automated analysis of genomic sequences facilitates high-throughput and comprehensive description of bacteria.</title>
        <authorList>
            <person name="Hitch T.C.A."/>
        </authorList>
    </citation>
    <scope>NUCLEOTIDE SEQUENCE [LARGE SCALE GENOMIC DNA]</scope>
    <source>
        <strain evidence="5 6">Sanger_31</strain>
    </source>
</reference>
<name>A0AAE3II80_9FIRM</name>
<dbReference type="InterPro" id="IPR011004">
    <property type="entry name" value="Trimer_LpxA-like_sf"/>
</dbReference>
<sequence>MDVNMGNVLGLVFANMHDTTLGDMTKNRTMGSVMFGGRYRLIDFPLSNMVNSGISEVGVITKSNYQSLLDHLGSAREWDLARKKGGLYILPPFGNVESTLYRGRIEALYGAMSFIKHSRAKYVILSDCDVVTNIDYKPIVAAHIESGADITAVAHTGVYSSDDIKTSTVFNVDADKNVTSVLINPDISGTCTTSLNVFVMSMDFLIETVNDAMARGNVSFERNILQEKCRELKIKIYEYDNYFSKLNSPESYFKSNMALLEPENARKLFVPKRSIYTKVSDNAPVKYDLDSKVSNSLIADGCIIEGEVENSVLFRGVKVGKGAKVKNCILMQGTVVGDNAELNYLITDKNVSICENHILTSSPQYPMYVGKGASV</sequence>
<organism evidence="5 6">
    <name type="scientific">Hominimerdicola aceti</name>
    <dbReference type="NCBI Taxonomy" id="2981726"/>
    <lineage>
        <taxon>Bacteria</taxon>
        <taxon>Bacillati</taxon>
        <taxon>Bacillota</taxon>
        <taxon>Clostridia</taxon>
        <taxon>Eubacteriales</taxon>
        <taxon>Oscillospiraceae</taxon>
        <taxon>Hominimerdicola</taxon>
    </lineage>
</organism>
<protein>
    <submittedName>
        <fullName evidence="5">Glucose-1-phosphate adenylyltransferase subunit GlgD</fullName>
        <ecNumber evidence="5">2.7.7.27</ecNumber>
    </submittedName>
</protein>
<evidence type="ECO:0000313" key="5">
    <source>
        <dbReference type="EMBL" id="MCU6704583.1"/>
    </source>
</evidence>
<dbReference type="SUPFAM" id="SSF51161">
    <property type="entry name" value="Trimeric LpxA-like enzymes"/>
    <property type="match status" value="1"/>
</dbReference>
<proteinExistence type="inferred from homology"/>
<comment type="caution">
    <text evidence="5">The sequence shown here is derived from an EMBL/GenBank/DDBJ whole genome shotgun (WGS) entry which is preliminary data.</text>
</comment>
<dbReference type="GO" id="GO:0005978">
    <property type="term" value="P:glycogen biosynthetic process"/>
    <property type="evidence" value="ECO:0007669"/>
    <property type="project" value="UniProtKB-KW"/>
</dbReference>
<evidence type="ECO:0000256" key="2">
    <source>
        <dbReference type="ARBA" id="ARBA00023056"/>
    </source>
</evidence>
<dbReference type="Gene3D" id="2.160.10.10">
    <property type="entry name" value="Hexapeptide repeat proteins"/>
    <property type="match status" value="1"/>
</dbReference>
<evidence type="ECO:0000256" key="1">
    <source>
        <dbReference type="ARBA" id="ARBA00010443"/>
    </source>
</evidence>
<gene>
    <name evidence="5" type="primary">glgD</name>
    <name evidence="5" type="ORF">OCV57_01415</name>
</gene>
<dbReference type="NCBIfam" id="TIGR02092">
    <property type="entry name" value="glgD"/>
    <property type="match status" value="1"/>
</dbReference>
<keyword evidence="6" id="KW-1185">Reference proteome</keyword>
<dbReference type="Pfam" id="PF24894">
    <property type="entry name" value="Hexapep_GlmU"/>
    <property type="match status" value="1"/>
</dbReference>
<dbReference type="PANTHER" id="PTHR43523:SF6">
    <property type="entry name" value="GLYCOGEN BIOSYNTHESIS PROTEIN GLGD"/>
    <property type="match status" value="1"/>
</dbReference>
<dbReference type="Proteomes" id="UP001208131">
    <property type="component" value="Unassembled WGS sequence"/>
</dbReference>
<keyword evidence="5" id="KW-0548">Nucleotidyltransferase</keyword>
<dbReference type="RefSeq" id="WP_022287952.1">
    <property type="nucleotide sequence ID" value="NZ_JAOQJZ010000001.1"/>
</dbReference>
<dbReference type="EC" id="2.7.7.27" evidence="5"/>
<feature type="domain" description="Glucose-1-phosphate adenylyltransferase/Bifunctional protein GlmU-like C-terminal hexapeptide" evidence="4">
    <location>
        <begin position="291"/>
        <end position="357"/>
    </location>
</feature>
<dbReference type="InterPro" id="IPR011832">
    <property type="entry name" value="GlgDAde_trans"/>
</dbReference>
<dbReference type="InterPro" id="IPR005835">
    <property type="entry name" value="NTP_transferase_dom"/>
</dbReference>
<dbReference type="SUPFAM" id="SSF53448">
    <property type="entry name" value="Nucleotide-diphospho-sugar transferases"/>
    <property type="match status" value="1"/>
</dbReference>
<dbReference type="EMBL" id="JAOQJZ010000001">
    <property type="protein sequence ID" value="MCU6704583.1"/>
    <property type="molecule type" value="Genomic_DNA"/>
</dbReference>